<dbReference type="SUPFAM" id="SSF88946">
    <property type="entry name" value="Sigma2 domain of RNA polymerase sigma factors"/>
    <property type="match status" value="1"/>
</dbReference>
<reference evidence="8 9" key="1">
    <citation type="submission" date="2021-01" db="EMBL/GenBank/DDBJ databases">
        <title>Actinoplanes sp. nov. LDG1-01 isolated from lichen.</title>
        <authorList>
            <person name="Saeng-In P."/>
            <person name="Phongsopitanun W."/>
            <person name="Kanchanasin P."/>
            <person name="Yuki M."/>
            <person name="Kudo T."/>
            <person name="Ohkuma M."/>
            <person name="Tanasupawat S."/>
        </authorList>
    </citation>
    <scope>NUCLEOTIDE SEQUENCE [LARGE SCALE GENOMIC DNA]</scope>
    <source>
        <strain evidence="8 9">LDG1-01</strain>
    </source>
</reference>
<evidence type="ECO:0000256" key="5">
    <source>
        <dbReference type="ARBA" id="ARBA00023163"/>
    </source>
</evidence>
<dbReference type="RefSeq" id="WP_202998177.1">
    <property type="nucleotide sequence ID" value="NZ_JAENHO010000019.1"/>
</dbReference>
<organism evidence="8 9">
    <name type="scientific">Paractinoplanes lichenicola</name>
    <dbReference type="NCBI Taxonomy" id="2802976"/>
    <lineage>
        <taxon>Bacteria</taxon>
        <taxon>Bacillati</taxon>
        <taxon>Actinomycetota</taxon>
        <taxon>Actinomycetes</taxon>
        <taxon>Micromonosporales</taxon>
        <taxon>Micromonosporaceae</taxon>
        <taxon>Paractinoplanes</taxon>
    </lineage>
</organism>
<dbReference type="CDD" id="cd06171">
    <property type="entry name" value="Sigma70_r4"/>
    <property type="match status" value="1"/>
</dbReference>
<dbReference type="InterPro" id="IPR007627">
    <property type="entry name" value="RNA_pol_sigma70_r2"/>
</dbReference>
<gene>
    <name evidence="8" type="ORF">JKJ07_44720</name>
</gene>
<evidence type="ECO:0000259" key="7">
    <source>
        <dbReference type="Pfam" id="PF08281"/>
    </source>
</evidence>
<dbReference type="NCBIfam" id="TIGR02983">
    <property type="entry name" value="SigE-fam_strep"/>
    <property type="match status" value="1"/>
</dbReference>
<dbReference type="InterPro" id="IPR039425">
    <property type="entry name" value="RNA_pol_sigma-70-like"/>
</dbReference>
<evidence type="ECO:0000259" key="6">
    <source>
        <dbReference type="Pfam" id="PF04542"/>
    </source>
</evidence>
<proteinExistence type="inferred from homology"/>
<accession>A0ABS1W3U3</accession>
<dbReference type="PANTHER" id="PTHR43133">
    <property type="entry name" value="RNA POLYMERASE ECF-TYPE SIGMA FACTO"/>
    <property type="match status" value="1"/>
</dbReference>
<evidence type="ECO:0000313" key="9">
    <source>
        <dbReference type="Proteomes" id="UP000598996"/>
    </source>
</evidence>
<keyword evidence="5" id="KW-0804">Transcription</keyword>
<dbReference type="InterPro" id="IPR036388">
    <property type="entry name" value="WH-like_DNA-bd_sf"/>
</dbReference>
<dbReference type="PANTHER" id="PTHR43133:SF50">
    <property type="entry name" value="ECF RNA POLYMERASE SIGMA FACTOR SIGM"/>
    <property type="match status" value="1"/>
</dbReference>
<dbReference type="Gene3D" id="1.10.10.10">
    <property type="entry name" value="Winged helix-like DNA-binding domain superfamily/Winged helix DNA-binding domain"/>
    <property type="match status" value="1"/>
</dbReference>
<keyword evidence="3" id="KW-0731">Sigma factor</keyword>
<protein>
    <submittedName>
        <fullName evidence="8">SigE family RNA polymerase sigma factor</fullName>
    </submittedName>
</protein>
<dbReference type="InterPro" id="IPR014325">
    <property type="entry name" value="RNA_pol_sigma-E_actinobac"/>
</dbReference>
<dbReference type="InterPro" id="IPR014284">
    <property type="entry name" value="RNA_pol_sigma-70_dom"/>
</dbReference>
<evidence type="ECO:0000256" key="4">
    <source>
        <dbReference type="ARBA" id="ARBA00023125"/>
    </source>
</evidence>
<name>A0ABS1W3U3_9ACTN</name>
<dbReference type="InterPro" id="IPR013324">
    <property type="entry name" value="RNA_pol_sigma_r3/r4-like"/>
</dbReference>
<dbReference type="Pfam" id="PF08281">
    <property type="entry name" value="Sigma70_r4_2"/>
    <property type="match status" value="1"/>
</dbReference>
<comment type="caution">
    <text evidence="8">The sequence shown here is derived from an EMBL/GenBank/DDBJ whole genome shotgun (WGS) entry which is preliminary data.</text>
</comment>
<dbReference type="Pfam" id="PF04542">
    <property type="entry name" value="Sigma70_r2"/>
    <property type="match status" value="1"/>
</dbReference>
<evidence type="ECO:0000256" key="1">
    <source>
        <dbReference type="ARBA" id="ARBA00010641"/>
    </source>
</evidence>
<dbReference type="InterPro" id="IPR013325">
    <property type="entry name" value="RNA_pol_sigma_r2"/>
</dbReference>
<dbReference type="SUPFAM" id="SSF88659">
    <property type="entry name" value="Sigma3 and sigma4 domains of RNA polymerase sigma factors"/>
    <property type="match status" value="1"/>
</dbReference>
<comment type="similarity">
    <text evidence="1">Belongs to the sigma-70 factor family. ECF subfamily.</text>
</comment>
<dbReference type="EMBL" id="JAENHO010000019">
    <property type="protein sequence ID" value="MBL7261410.1"/>
    <property type="molecule type" value="Genomic_DNA"/>
</dbReference>
<dbReference type="NCBIfam" id="TIGR02937">
    <property type="entry name" value="sigma70-ECF"/>
    <property type="match status" value="1"/>
</dbReference>
<dbReference type="Proteomes" id="UP000598996">
    <property type="component" value="Unassembled WGS sequence"/>
</dbReference>
<feature type="domain" description="RNA polymerase sigma-70 region 2" evidence="6">
    <location>
        <begin position="14"/>
        <end position="77"/>
    </location>
</feature>
<evidence type="ECO:0000313" key="8">
    <source>
        <dbReference type="EMBL" id="MBL7261410.1"/>
    </source>
</evidence>
<dbReference type="Gene3D" id="1.10.1740.10">
    <property type="match status" value="1"/>
</dbReference>
<keyword evidence="9" id="KW-1185">Reference proteome</keyword>
<dbReference type="InterPro" id="IPR013249">
    <property type="entry name" value="RNA_pol_sigma70_r4_t2"/>
</dbReference>
<keyword evidence="2" id="KW-0805">Transcription regulation</keyword>
<sequence length="171" mass="19198">MKQSLETEFTAFVAERGPVLLRIAHALTGDPRAAEDLVQGALAKAYAKWPRIHGDAEAYVRRILYNDRVSGWRRAGRQREITMAELPERPGREPDIAERLALRQALLTLPDRQRAVLVLRYLEDRTVEETAEVLGCRPGTVASQASRALAKLRELVGGDLDEHSWSMEGSR</sequence>
<evidence type="ECO:0000256" key="3">
    <source>
        <dbReference type="ARBA" id="ARBA00023082"/>
    </source>
</evidence>
<feature type="domain" description="RNA polymerase sigma factor 70 region 4 type 2" evidence="7">
    <location>
        <begin position="100"/>
        <end position="152"/>
    </location>
</feature>
<keyword evidence="4" id="KW-0238">DNA-binding</keyword>
<evidence type="ECO:0000256" key="2">
    <source>
        <dbReference type="ARBA" id="ARBA00023015"/>
    </source>
</evidence>